<dbReference type="InterPro" id="IPR036890">
    <property type="entry name" value="HATPase_C_sf"/>
</dbReference>
<dbReference type="RefSeq" id="WP_179814920.1">
    <property type="nucleotide sequence ID" value="NZ_JACBZD010000001.1"/>
</dbReference>
<dbReference type="InterPro" id="IPR003594">
    <property type="entry name" value="HATPase_dom"/>
</dbReference>
<dbReference type="Gene3D" id="3.30.565.10">
    <property type="entry name" value="Histidine kinase-like ATPase, C-terminal domain"/>
    <property type="match status" value="1"/>
</dbReference>
<evidence type="ECO:0000256" key="1">
    <source>
        <dbReference type="ARBA" id="ARBA00000085"/>
    </source>
</evidence>
<dbReference type="Proteomes" id="UP000567795">
    <property type="component" value="Unassembled WGS sequence"/>
</dbReference>
<evidence type="ECO:0000259" key="8">
    <source>
        <dbReference type="PROSITE" id="PS50109"/>
    </source>
</evidence>
<dbReference type="EC" id="2.7.13.3" evidence="2"/>
<organism evidence="9 10">
    <name type="scientific">Allostreptomyces psammosilenae</name>
    <dbReference type="NCBI Taxonomy" id="1892865"/>
    <lineage>
        <taxon>Bacteria</taxon>
        <taxon>Bacillati</taxon>
        <taxon>Actinomycetota</taxon>
        <taxon>Actinomycetes</taxon>
        <taxon>Kitasatosporales</taxon>
        <taxon>Streptomycetaceae</taxon>
        <taxon>Allostreptomyces</taxon>
    </lineage>
</organism>
<dbReference type="InterPro" id="IPR013656">
    <property type="entry name" value="PAS_4"/>
</dbReference>
<dbReference type="InterPro" id="IPR038424">
    <property type="entry name" value="H_kinase_PdtaS_GAF_sf"/>
</dbReference>
<evidence type="ECO:0000256" key="4">
    <source>
        <dbReference type="ARBA" id="ARBA00022679"/>
    </source>
</evidence>
<evidence type="ECO:0000256" key="2">
    <source>
        <dbReference type="ARBA" id="ARBA00012438"/>
    </source>
</evidence>
<dbReference type="InterPro" id="IPR035965">
    <property type="entry name" value="PAS-like_dom_sf"/>
</dbReference>
<keyword evidence="3" id="KW-0597">Phosphoprotein</keyword>
<proteinExistence type="predicted"/>
<dbReference type="SUPFAM" id="SSF55785">
    <property type="entry name" value="PYP-like sensor domain (PAS domain)"/>
    <property type="match status" value="1"/>
</dbReference>
<dbReference type="PANTHER" id="PTHR43065">
    <property type="entry name" value="SENSOR HISTIDINE KINASE"/>
    <property type="match status" value="1"/>
</dbReference>
<gene>
    <name evidence="9" type="ORF">FHU37_003258</name>
</gene>
<name>A0A852ZWH6_9ACTN</name>
<dbReference type="Pfam" id="PF07568">
    <property type="entry name" value="HisKA_2"/>
    <property type="match status" value="1"/>
</dbReference>
<dbReference type="PANTHER" id="PTHR43065:SF23">
    <property type="entry name" value="SENSOR HISTIDINE KINASE PDTAS"/>
    <property type="match status" value="1"/>
</dbReference>
<dbReference type="Gene3D" id="3.30.450.20">
    <property type="entry name" value="PAS domain"/>
    <property type="match status" value="1"/>
</dbReference>
<reference evidence="9 10" key="1">
    <citation type="submission" date="2020-07" db="EMBL/GenBank/DDBJ databases">
        <title>Sequencing the genomes of 1000 actinobacteria strains.</title>
        <authorList>
            <person name="Klenk H.-P."/>
        </authorList>
    </citation>
    <scope>NUCLEOTIDE SEQUENCE [LARGE SCALE GENOMIC DNA]</scope>
    <source>
        <strain evidence="9 10">DSM 42178</strain>
    </source>
</reference>
<dbReference type="InterPro" id="IPR005467">
    <property type="entry name" value="His_kinase_dom"/>
</dbReference>
<feature type="domain" description="Histidine kinase" evidence="8">
    <location>
        <begin position="293"/>
        <end position="510"/>
    </location>
</feature>
<evidence type="ECO:0000256" key="6">
    <source>
        <dbReference type="ARBA" id="ARBA00022777"/>
    </source>
</evidence>
<protein>
    <recommendedName>
        <fullName evidence="2">histidine kinase</fullName>
        <ecNumber evidence="2">2.7.13.3</ecNumber>
    </recommendedName>
</protein>
<dbReference type="EMBL" id="JACBZD010000001">
    <property type="protein sequence ID" value="NYI06315.1"/>
    <property type="molecule type" value="Genomic_DNA"/>
</dbReference>
<dbReference type="Pfam" id="PF02518">
    <property type="entry name" value="HATPase_c"/>
    <property type="match status" value="1"/>
</dbReference>
<dbReference type="GO" id="GO:0004673">
    <property type="term" value="F:protein histidine kinase activity"/>
    <property type="evidence" value="ECO:0007669"/>
    <property type="project" value="UniProtKB-EC"/>
</dbReference>
<dbReference type="PROSITE" id="PS50109">
    <property type="entry name" value="HIS_KIN"/>
    <property type="match status" value="1"/>
</dbReference>
<accession>A0A852ZWH6</accession>
<evidence type="ECO:0000256" key="7">
    <source>
        <dbReference type="ARBA" id="ARBA00022840"/>
    </source>
</evidence>
<comment type="catalytic activity">
    <reaction evidence="1">
        <text>ATP + protein L-histidine = ADP + protein N-phospho-L-histidine.</text>
        <dbReference type="EC" id="2.7.13.3"/>
    </reaction>
</comment>
<keyword evidence="6 9" id="KW-0418">Kinase</keyword>
<keyword evidence="10" id="KW-1185">Reference proteome</keyword>
<dbReference type="Gene3D" id="3.30.450.280">
    <property type="entry name" value="GAF domain"/>
    <property type="match status" value="1"/>
</dbReference>
<dbReference type="SMART" id="SM00387">
    <property type="entry name" value="HATPase_c"/>
    <property type="match status" value="1"/>
</dbReference>
<dbReference type="InterPro" id="IPR011102">
    <property type="entry name" value="Sig_transdc_His_kinase_HWE"/>
</dbReference>
<evidence type="ECO:0000256" key="5">
    <source>
        <dbReference type="ARBA" id="ARBA00022741"/>
    </source>
</evidence>
<dbReference type="InterPro" id="IPR022066">
    <property type="entry name" value="PdtaS_GAF"/>
</dbReference>
<dbReference type="GO" id="GO:0005524">
    <property type="term" value="F:ATP binding"/>
    <property type="evidence" value="ECO:0007669"/>
    <property type="project" value="UniProtKB-KW"/>
</dbReference>
<evidence type="ECO:0000256" key="3">
    <source>
        <dbReference type="ARBA" id="ARBA00022553"/>
    </source>
</evidence>
<dbReference type="SUPFAM" id="SSF55874">
    <property type="entry name" value="ATPase domain of HSP90 chaperone/DNA topoisomerase II/histidine kinase"/>
    <property type="match status" value="1"/>
</dbReference>
<dbReference type="AlphaFoldDB" id="A0A852ZWH6"/>
<keyword evidence="4" id="KW-0808">Transferase</keyword>
<evidence type="ECO:0000313" key="9">
    <source>
        <dbReference type="EMBL" id="NYI06315.1"/>
    </source>
</evidence>
<dbReference type="InterPro" id="IPR011495">
    <property type="entry name" value="Sig_transdc_His_kin_sub2_dim/P"/>
</dbReference>
<keyword evidence="5" id="KW-0547">Nucleotide-binding</keyword>
<sequence length="510" mass="55454">MPSLNDLARQHTALTEADLDWLHALVSEWQLLADLSFADLVLWVPTADGTRYVSLAQMRPNTGPTSHQDDLVGHLVPRGRRPLLDIALDEGRIVRDGDPEWRENVPVRTESIPVRRGDKVLGVIARNTNLVSVRTPSRLELTYLQSASDLAQMIAGGHFPNPGDQAHRIGVPRVGDGLIRLDADGIVQYASPNALSAYHRLGLATDLIGSDLGAVTTELAPRKGPVDEALAKVASGWAARVTELEVPGAVVQMRAIPLRPKGERIGALVLVRDMTELRRRERELITKDATIREIHHRVKNNLQTVAALLRLQARRMDSPQARGALEEAVRRVGSIAIVHETLSQTLEETVDFDTVADRVLAMVVELAPEGRVRTRRNGRFGVLDAEVATPLAMVLTELLQNALEHGFGDGGSGTLEVTAVRGAELPVRPDDVPATADGVRRSSSRRKSVLRVIISDDGRGLPEGFDPRKQGNLGLQIVRTLVVSELSGSFDMARGPEGGTTVTLDIPVYS</sequence>
<evidence type="ECO:0000313" key="10">
    <source>
        <dbReference type="Proteomes" id="UP000567795"/>
    </source>
</evidence>
<keyword evidence="7" id="KW-0067">ATP-binding</keyword>
<comment type="caution">
    <text evidence="9">The sequence shown here is derived from an EMBL/GenBank/DDBJ whole genome shotgun (WGS) entry which is preliminary data.</text>
</comment>
<dbReference type="SMART" id="SM00911">
    <property type="entry name" value="HWE_HK"/>
    <property type="match status" value="1"/>
</dbReference>
<dbReference type="Pfam" id="PF08448">
    <property type="entry name" value="PAS_4"/>
    <property type="match status" value="1"/>
</dbReference>
<dbReference type="Pfam" id="PF12282">
    <property type="entry name" value="GAF_PdtaS"/>
    <property type="match status" value="1"/>
</dbReference>